<dbReference type="SUPFAM" id="SSF53448">
    <property type="entry name" value="Nucleotide-diphospho-sugar transferases"/>
    <property type="match status" value="1"/>
</dbReference>
<dbReference type="InterPro" id="IPR005907">
    <property type="entry name" value="G1P_thy_trans_s"/>
</dbReference>
<dbReference type="PANTHER" id="PTHR43532">
    <property type="entry name" value="GLUCOSE-1-PHOSPHATE THYMIDYLYLTRANSFERASE"/>
    <property type="match status" value="1"/>
</dbReference>
<evidence type="ECO:0000313" key="11">
    <source>
        <dbReference type="EMBL" id="MXP64895.1"/>
    </source>
</evidence>
<dbReference type="InterPro" id="IPR029044">
    <property type="entry name" value="Nucleotide-diphossugar_trans"/>
</dbReference>
<accession>A0A845BDA8</accession>
<comment type="cofactor">
    <cofactor evidence="1">
        <name>Mg(2+)</name>
        <dbReference type="ChEBI" id="CHEBI:18420"/>
    </cofactor>
</comment>
<dbReference type="RefSeq" id="WP_160938297.1">
    <property type="nucleotide sequence ID" value="NZ_SNVJ01000015.1"/>
</dbReference>
<dbReference type="CDD" id="cd04181">
    <property type="entry name" value="NTP_transferase"/>
    <property type="match status" value="1"/>
</dbReference>
<evidence type="ECO:0000256" key="9">
    <source>
        <dbReference type="SAM" id="MobiDB-lite"/>
    </source>
</evidence>
<evidence type="ECO:0000256" key="2">
    <source>
        <dbReference type="ARBA" id="ARBA00010480"/>
    </source>
</evidence>
<organism evidence="11 12">
    <name type="scientific">Teichococcus coralli</name>
    <dbReference type="NCBI Taxonomy" id="2545983"/>
    <lineage>
        <taxon>Bacteria</taxon>
        <taxon>Pseudomonadati</taxon>
        <taxon>Pseudomonadota</taxon>
        <taxon>Alphaproteobacteria</taxon>
        <taxon>Acetobacterales</taxon>
        <taxon>Roseomonadaceae</taxon>
        <taxon>Roseomonas</taxon>
    </lineage>
</organism>
<evidence type="ECO:0000256" key="7">
    <source>
        <dbReference type="ARBA" id="ARBA00022842"/>
    </source>
</evidence>
<dbReference type="OrthoDB" id="527131at2"/>
<dbReference type="AlphaFoldDB" id="A0A845BDA8"/>
<feature type="domain" description="Nucleotidyl transferase" evidence="10">
    <location>
        <begin position="3"/>
        <end position="238"/>
    </location>
</feature>
<evidence type="ECO:0000256" key="4">
    <source>
        <dbReference type="ARBA" id="ARBA00022679"/>
    </source>
</evidence>
<comment type="caution">
    <text evidence="11">The sequence shown here is derived from an EMBL/GenBank/DDBJ whole genome shotgun (WGS) entry which is preliminary data.</text>
</comment>
<dbReference type="PANTHER" id="PTHR43532:SF1">
    <property type="entry name" value="GLUCOSE-1-PHOSPHATE THYMIDYLYLTRANSFERASE 1"/>
    <property type="match status" value="1"/>
</dbReference>
<evidence type="ECO:0000256" key="6">
    <source>
        <dbReference type="ARBA" id="ARBA00022723"/>
    </source>
</evidence>
<protein>
    <recommendedName>
        <fullName evidence="3">glucose-1-phosphate thymidylyltransferase</fullName>
        <ecNumber evidence="3">2.7.7.24</ecNumber>
    </recommendedName>
</protein>
<dbReference type="Pfam" id="PF00483">
    <property type="entry name" value="NTP_transferase"/>
    <property type="match status" value="1"/>
</dbReference>
<evidence type="ECO:0000259" key="10">
    <source>
        <dbReference type="Pfam" id="PF00483"/>
    </source>
</evidence>
<keyword evidence="5" id="KW-0548">Nucleotidyltransferase</keyword>
<keyword evidence="7" id="KW-0460">Magnesium</keyword>
<evidence type="ECO:0000313" key="12">
    <source>
        <dbReference type="Proteomes" id="UP000460715"/>
    </source>
</evidence>
<evidence type="ECO:0000256" key="1">
    <source>
        <dbReference type="ARBA" id="ARBA00001946"/>
    </source>
</evidence>
<dbReference type="Proteomes" id="UP000460715">
    <property type="component" value="Unassembled WGS sequence"/>
</dbReference>
<dbReference type="GO" id="GO:0046872">
    <property type="term" value="F:metal ion binding"/>
    <property type="evidence" value="ECO:0007669"/>
    <property type="project" value="UniProtKB-KW"/>
</dbReference>
<keyword evidence="4 11" id="KW-0808">Transferase</keyword>
<proteinExistence type="inferred from homology"/>
<dbReference type="GO" id="GO:0008879">
    <property type="term" value="F:glucose-1-phosphate thymidylyltransferase activity"/>
    <property type="evidence" value="ECO:0007669"/>
    <property type="project" value="UniProtKB-EC"/>
</dbReference>
<comment type="catalytic activity">
    <reaction evidence="8">
        <text>dTTP + alpha-D-glucose 1-phosphate + H(+) = dTDP-alpha-D-glucose + diphosphate</text>
        <dbReference type="Rhea" id="RHEA:15225"/>
        <dbReference type="ChEBI" id="CHEBI:15378"/>
        <dbReference type="ChEBI" id="CHEBI:33019"/>
        <dbReference type="ChEBI" id="CHEBI:37568"/>
        <dbReference type="ChEBI" id="CHEBI:57477"/>
        <dbReference type="ChEBI" id="CHEBI:58601"/>
        <dbReference type="EC" id="2.7.7.24"/>
    </reaction>
</comment>
<evidence type="ECO:0000256" key="3">
    <source>
        <dbReference type="ARBA" id="ARBA00012461"/>
    </source>
</evidence>
<feature type="compositionally biased region" description="Basic and acidic residues" evidence="9">
    <location>
        <begin position="260"/>
        <end position="269"/>
    </location>
</feature>
<evidence type="ECO:0000256" key="8">
    <source>
        <dbReference type="ARBA" id="ARBA00049336"/>
    </source>
</evidence>
<keyword evidence="12" id="KW-1185">Reference proteome</keyword>
<dbReference type="InterPro" id="IPR005835">
    <property type="entry name" value="NTP_transferase_dom"/>
</dbReference>
<gene>
    <name evidence="11" type="ORF">E0493_16200</name>
</gene>
<keyword evidence="6" id="KW-0479">Metal-binding</keyword>
<dbReference type="EMBL" id="SNVJ01000015">
    <property type="protein sequence ID" value="MXP64895.1"/>
    <property type="molecule type" value="Genomic_DNA"/>
</dbReference>
<comment type="similarity">
    <text evidence="2">Belongs to the glucose-1-phosphate thymidylyltransferase family.</text>
</comment>
<dbReference type="EC" id="2.7.7.24" evidence="3"/>
<name>A0A845BDA8_9PROT</name>
<dbReference type="Gene3D" id="3.90.550.10">
    <property type="entry name" value="Spore Coat Polysaccharide Biosynthesis Protein SpsA, Chain A"/>
    <property type="match status" value="1"/>
</dbReference>
<feature type="region of interest" description="Disordered" evidence="9">
    <location>
        <begin position="260"/>
        <end position="292"/>
    </location>
</feature>
<sequence length="292" mass="31614">MWGIIPAAGLGSRIQPLAFSKELLPVGSRIEDGVERPRAVSEHLIERMIAAGADKICFVIAPGKSDIINYYGASIGPARIAYVVQPEPGGLCDAIFRAAPFIAAEEPVLVGLPDTVWFPRDGLARLPAEELSFLLFPVEHPEHFDAVVTDAEGRVAEIQVKSREARSHWVWGAFRMPGHVLHALHALWQRPGRGDEYIGTLVNAYLAQGGRARGLRAGEAYADVGTLHGYRQALELLESRPRDGREVALPFRVLQQRAALRDAARRADQPGRPPHGAIGMPEQQAGAAGGGE</sequence>
<evidence type="ECO:0000256" key="5">
    <source>
        <dbReference type="ARBA" id="ARBA00022695"/>
    </source>
</evidence>
<reference evidence="11 12" key="1">
    <citation type="submission" date="2019-03" db="EMBL/GenBank/DDBJ databases">
        <title>Roseomonas sp. a novel Roseomonas species isolated from Sea whip Gorgonian.</title>
        <authorList>
            <person name="Li F."/>
            <person name="Pan X."/>
            <person name="Huang S."/>
            <person name="Li Z."/>
            <person name="Meng B."/>
        </authorList>
    </citation>
    <scope>NUCLEOTIDE SEQUENCE [LARGE SCALE GENOMIC DNA]</scope>
    <source>
        <strain evidence="11 12">M0104</strain>
    </source>
</reference>